<evidence type="ECO:0000313" key="2">
    <source>
        <dbReference type="EMBL" id="ANU07262.1"/>
    </source>
</evidence>
<keyword evidence="2" id="KW-0695">RNA-directed DNA polymerase</keyword>
<keyword evidence="3" id="KW-1185">Reference proteome</keyword>
<protein>
    <submittedName>
        <fullName evidence="2">Reverse transcriptase (RNA-dependent DNA polymerase)</fullName>
    </submittedName>
</protein>
<dbReference type="GO" id="GO:0003964">
    <property type="term" value="F:RNA-directed DNA polymerase activity"/>
    <property type="evidence" value="ECO:0007669"/>
    <property type="project" value="UniProtKB-KW"/>
</dbReference>
<dbReference type="InterPro" id="IPR000477">
    <property type="entry name" value="RT_dom"/>
</dbReference>
<dbReference type="STRING" id="645517.A6F65_00952"/>
<sequence length="491" mass="56641">MESISIPKIGFERRTVGITHPIPQALLCEEIAKNYPTIQKWLTRQTYSLDEIRVSRKYVRAIKGINFSLHRAKKSYIEATSDWLVKTDITRFYPSIYTHSLTWAAYGKEKVKARLKTFEGSLADRLDILVRACNRNQTIGIPVGPETSRILAEIISSRIDDDLRAGFEDIEVDSVDRLQDDWFVGVKTLERSEKVLSQIGAAYRDYSLDINGRKTSVTRIVQHVEEGWKTELAGFLSHKTGDLRGARLREFLNLTLRLQLEYENQAVTNYALSVLEHQSFVKSDVEALESFLLKASVSSPGSMSRIAEMILNLDYDTKAVSKQRISGRFTELSSRALENGNTYEAIWLVYTLRGLKCVIADKQLVNLISSSNSSVLALMLLDMNDRGLVRCPISTSYWESQISNDAVKVDWSWLLAYEGMRRGWLPDPNGLMAQPFFEAMHSRGVIFYDERRNVRKRREMLRLRKAMQRRMRSEVRRFMFTVRDVDFDEHY</sequence>
<feature type="domain" description="Reverse transcriptase" evidence="1">
    <location>
        <begin position="1"/>
        <end position="256"/>
    </location>
</feature>
<keyword evidence="2" id="KW-0808">Transferase</keyword>
<dbReference type="Proteomes" id="UP000092698">
    <property type="component" value="Chromosome"/>
</dbReference>
<dbReference type="KEGG" id="anh:A6F65_00952"/>
<name>A0A1C7D7C8_9SPHN</name>
<keyword evidence="2" id="KW-0548">Nucleotidyltransferase</keyword>
<gene>
    <name evidence="2" type="ORF">A6F65_00952</name>
</gene>
<dbReference type="PROSITE" id="PS50878">
    <property type="entry name" value="RT_POL"/>
    <property type="match status" value="1"/>
</dbReference>
<accession>A0A1C7D7C8</accession>
<evidence type="ECO:0000313" key="3">
    <source>
        <dbReference type="Proteomes" id="UP000092698"/>
    </source>
</evidence>
<dbReference type="CDD" id="cd01646">
    <property type="entry name" value="RT_Bac_retron_I"/>
    <property type="match status" value="1"/>
</dbReference>
<dbReference type="PATRIC" id="fig|645517.4.peg.946"/>
<reference evidence="2 3" key="1">
    <citation type="submission" date="2016-07" db="EMBL/GenBank/DDBJ databases">
        <title>Complete genome sequence of Altererythrobacter namhicola JCM 16345T, containing esterase-encoding genes.</title>
        <authorList>
            <person name="Cheng H."/>
            <person name="Wu Y.-H."/>
            <person name="Jian S.-L."/>
            <person name="Huo Y.-Y."/>
            <person name="Wang C.-S."/>
            <person name="Xu X.-W."/>
        </authorList>
    </citation>
    <scope>NUCLEOTIDE SEQUENCE [LARGE SCALE GENOMIC DNA]</scope>
    <source>
        <strain evidence="2 3">JCM 16345</strain>
    </source>
</reference>
<proteinExistence type="predicted"/>
<dbReference type="EMBL" id="CP016545">
    <property type="protein sequence ID" value="ANU07262.1"/>
    <property type="molecule type" value="Genomic_DNA"/>
</dbReference>
<evidence type="ECO:0000259" key="1">
    <source>
        <dbReference type="PROSITE" id="PS50878"/>
    </source>
</evidence>
<organism evidence="2 3">
    <name type="scientific">Paraurantiacibacter namhicola</name>
    <dbReference type="NCBI Taxonomy" id="645517"/>
    <lineage>
        <taxon>Bacteria</taxon>
        <taxon>Pseudomonadati</taxon>
        <taxon>Pseudomonadota</taxon>
        <taxon>Alphaproteobacteria</taxon>
        <taxon>Sphingomonadales</taxon>
        <taxon>Erythrobacteraceae</taxon>
        <taxon>Paraurantiacibacter</taxon>
    </lineage>
</organism>
<dbReference type="AlphaFoldDB" id="A0A1C7D7C8"/>